<sequence>MTLFPALRPLAARRADCLLEADRLRHAAAPLRRQAEQARRLRALLPALEAALAPLPADERPRRWLAVLTASTAHTLGPAADVPRARLAAREAGLRAEAEWIGTYFENMSENSVPF</sequence>
<keyword evidence="2" id="KW-1185">Reference proteome</keyword>
<comment type="caution">
    <text evidence="1">The sequence shown here is derived from an EMBL/GenBank/DDBJ whole genome shotgun (WGS) entry which is preliminary data.</text>
</comment>
<dbReference type="AlphaFoldDB" id="A0A328BMG4"/>
<accession>A0A328BMG4</accession>
<evidence type="ECO:0000313" key="2">
    <source>
        <dbReference type="Proteomes" id="UP000248553"/>
    </source>
</evidence>
<dbReference type="Proteomes" id="UP000248553">
    <property type="component" value="Unassembled WGS sequence"/>
</dbReference>
<dbReference type="EMBL" id="QHKM01000002">
    <property type="protein sequence ID" value="RAK68323.1"/>
    <property type="molecule type" value="Genomic_DNA"/>
</dbReference>
<name>A0A328BMG4_9BACT</name>
<proteinExistence type="predicted"/>
<organism evidence="1 2">
    <name type="scientific">Hymenobacter edaphi</name>
    <dbReference type="NCBI Taxonomy" id="2211146"/>
    <lineage>
        <taxon>Bacteria</taxon>
        <taxon>Pseudomonadati</taxon>
        <taxon>Bacteroidota</taxon>
        <taxon>Cytophagia</taxon>
        <taxon>Cytophagales</taxon>
        <taxon>Hymenobacteraceae</taxon>
        <taxon>Hymenobacter</taxon>
    </lineage>
</organism>
<gene>
    <name evidence="1" type="ORF">DLM85_09865</name>
</gene>
<protein>
    <submittedName>
        <fullName evidence="1">Uncharacterized protein</fullName>
    </submittedName>
</protein>
<reference evidence="2" key="1">
    <citation type="submission" date="2018-05" db="EMBL/GenBank/DDBJ databases">
        <authorList>
            <person name="Nie L."/>
        </authorList>
    </citation>
    <scope>NUCLEOTIDE SEQUENCE [LARGE SCALE GENOMIC DNA]</scope>
    <source>
        <strain evidence="2">NL</strain>
    </source>
</reference>
<evidence type="ECO:0000313" key="1">
    <source>
        <dbReference type="EMBL" id="RAK68323.1"/>
    </source>
</evidence>